<evidence type="ECO:0000256" key="1">
    <source>
        <dbReference type="SAM" id="MobiDB-lite"/>
    </source>
</evidence>
<proteinExistence type="predicted"/>
<name>A0A815AUD6_9BILA</name>
<gene>
    <name evidence="2" type="ORF">JYZ213_LOCUS30251</name>
</gene>
<dbReference type="PANTHER" id="PTHR34759">
    <property type="entry name" value="SPERMATOGENESIS-ASSOCIATED PROTEIN 48"/>
    <property type="match status" value="1"/>
</dbReference>
<dbReference type="Pfam" id="PF15073">
    <property type="entry name" value="SPATA48"/>
    <property type="match status" value="1"/>
</dbReference>
<dbReference type="PANTHER" id="PTHR34759:SF1">
    <property type="entry name" value="SPERMATOGENESIS-ASSOCIATED PROTEIN 48"/>
    <property type="match status" value="1"/>
</dbReference>
<dbReference type="Proteomes" id="UP000663845">
    <property type="component" value="Unassembled WGS sequence"/>
</dbReference>
<evidence type="ECO:0000313" key="3">
    <source>
        <dbReference type="Proteomes" id="UP000663845"/>
    </source>
</evidence>
<reference evidence="2" key="1">
    <citation type="submission" date="2021-02" db="EMBL/GenBank/DDBJ databases">
        <authorList>
            <person name="Nowell W R."/>
        </authorList>
    </citation>
    <scope>NUCLEOTIDE SEQUENCE</scope>
</reference>
<evidence type="ECO:0000313" key="2">
    <source>
        <dbReference type="EMBL" id="CAF1262836.1"/>
    </source>
</evidence>
<comment type="caution">
    <text evidence="2">The sequence shown here is derived from an EMBL/GenBank/DDBJ whole genome shotgun (WGS) entry which is preliminary data.</text>
</comment>
<dbReference type="AlphaFoldDB" id="A0A815AUD6"/>
<accession>A0A815AUD6</accession>
<dbReference type="InterPro" id="IPR027867">
    <property type="entry name" value="SPATA48"/>
</dbReference>
<protein>
    <submittedName>
        <fullName evidence="2">Uncharacterized protein</fullName>
    </submittedName>
</protein>
<organism evidence="2 3">
    <name type="scientific">Adineta steineri</name>
    <dbReference type="NCBI Taxonomy" id="433720"/>
    <lineage>
        <taxon>Eukaryota</taxon>
        <taxon>Metazoa</taxon>
        <taxon>Spiralia</taxon>
        <taxon>Gnathifera</taxon>
        <taxon>Rotifera</taxon>
        <taxon>Eurotatoria</taxon>
        <taxon>Bdelloidea</taxon>
        <taxon>Adinetida</taxon>
        <taxon>Adinetidae</taxon>
        <taxon>Adineta</taxon>
    </lineage>
</organism>
<feature type="region of interest" description="Disordered" evidence="1">
    <location>
        <begin position="390"/>
        <end position="416"/>
    </location>
</feature>
<sequence length="416" mass="46815">MAQVVSPRRFCSEGSSHLTRTSSDAFYRNDDGNTRVIIDKNLAKRQYHLQRAPNVNTSLHLDSSNVGGYGTQGYFENIVRKQENNSSFPPIRTAYQRPFDMFRKSTGNLTQEKVQVNPQRSISNELTTLQNYPTTINTFRHELGPNNEVASCLTDRSVSNDDYIQSQVSFTSQPDLTYSSASQQNFMTKSDSATKYEANSADPFLKSQSHSSLYDIRTGDVLKWDRTQPRQVNYYRKPVNCVAPLPRAHQISGYSGSIGGSNLQDIDNPAVDFKPYTILRTNQPKYTMNSSKPNIPFYTGHTHWSKIGPVSYHDQFGDAYTTSGDAHRPLPIDNSLYRHADIHGIFSKSIINAMPSNPYNRVDNIIESMNGSLDSRPSVVIRQLPRIKLPPRPPPPVIIRTEEEGGEGNVNKEAKT</sequence>
<dbReference type="EMBL" id="CAJNOG010000479">
    <property type="protein sequence ID" value="CAF1262836.1"/>
    <property type="molecule type" value="Genomic_DNA"/>
</dbReference>